<feature type="compositionally biased region" description="Basic and acidic residues" evidence="2">
    <location>
        <begin position="286"/>
        <end position="336"/>
    </location>
</feature>
<dbReference type="PANTHER" id="PTHR46345:SF8">
    <property type="entry name" value="FORMIN 3, ISOFORM B"/>
    <property type="match status" value="1"/>
</dbReference>
<dbReference type="PANTHER" id="PTHR46345">
    <property type="entry name" value="INVERTED FORMIN-2"/>
    <property type="match status" value="1"/>
</dbReference>
<reference evidence="5" key="1">
    <citation type="journal article" date="2006" name="Science">
        <title>Ancient noncoding elements conserved in the human genome.</title>
        <authorList>
            <person name="Venkatesh B."/>
            <person name="Kirkness E.F."/>
            <person name="Loh Y.H."/>
            <person name="Halpern A.L."/>
            <person name="Lee A.P."/>
            <person name="Johnson J."/>
            <person name="Dandona N."/>
            <person name="Viswanathan L.D."/>
            <person name="Tay A."/>
            <person name="Venter J.C."/>
            <person name="Strausberg R.L."/>
            <person name="Brenner S."/>
        </authorList>
    </citation>
    <scope>NUCLEOTIDE SEQUENCE [LARGE SCALE GENOMIC DNA]</scope>
</reference>
<dbReference type="Proteomes" id="UP000314986">
    <property type="component" value="Unassembled WGS sequence"/>
</dbReference>
<feature type="region of interest" description="Disordered" evidence="2">
    <location>
        <begin position="236"/>
        <end position="410"/>
    </location>
</feature>
<reference evidence="4" key="4">
    <citation type="submission" date="2025-08" db="UniProtKB">
        <authorList>
            <consortium name="Ensembl"/>
        </authorList>
    </citation>
    <scope>IDENTIFICATION</scope>
</reference>
<evidence type="ECO:0000313" key="5">
    <source>
        <dbReference type="Proteomes" id="UP000314986"/>
    </source>
</evidence>
<keyword evidence="5" id="KW-1185">Reference proteome</keyword>
<dbReference type="InParanoid" id="A0A4W3HRY5"/>
<sequence>MEVEKNDKKLLEFPTKLKNIKEASRMFTQEVHSELETLKRKLESLGATLSCQPDLWQQVQDFVQEAGTQLAEMGGAVATFETARRALAEFLCEDEERFNLEECCSIFNSFTHRFLRARQENEDRAELEIKRKRRERERREQEKKEKRTSIASCSHRECPMQAASLELALLRDYSNGLGRRSLRQERSTQPGALGRSHSLRLIRGAEGQSEAGCELPSNEEAMHLRAVSRRVLRLQDRPGARQQAKQLAFATSRISEESSTETRKSLEMEATEGEGTAGLAPIQDVPRQEEPKQEEPEQVEPRQEEPKQEEPRQEEPRQEEPRQEEPKQKELRENQRHTFASFPIDFTKGSNMSPPAAQLSCSPGPEDHSQADLPEHSQPDSIGSVKKGLSDGLIPTGGEDSQTPPSPGLKLVLSECTLAARATPSLPFSLPSSPLPSPLNSPSGLKSLFFIGKSESHPSSPATRKPRAKSFNFDKKRSFSSEERPPSSPRKPPCEQASHSSRSGRTPSVGFSRSKSSSPSPASSSLRSDVFGEQPSPPPPPTKPSEIPTPSRRKPSLIISFSMDKPGRKKSCRSLGLSGDQDSSPDTRFPGSDQTSSSPEQDSRPPVDSPWSLTSFFTRKPSKPSVRVQGLQGQASGQGAGSDSGVGQEAGSGVGQEAGSGVGQEAGSGVGQEAGSGVGQEAGSGVGQEAGSGVGQEAGSGAGQRPGQMAGSGTGQGPGSGTGQGAGSGAGQGPGSGTGQGADSGAEQGAGSGAGQGAGSGAGQGMSSRGGFLATLFKRFSKVSKGSREQPQA</sequence>
<feature type="compositionally biased region" description="Low complexity" evidence="2">
    <location>
        <begin position="512"/>
        <end position="528"/>
    </location>
</feature>
<feature type="compositionally biased region" description="Polar residues" evidence="2">
    <location>
        <begin position="497"/>
        <end position="511"/>
    </location>
</feature>
<dbReference type="OMA" id="NEMSHIN"/>
<protein>
    <recommendedName>
        <fullName evidence="3">FH2 domain-containing protein</fullName>
    </recommendedName>
</protein>
<evidence type="ECO:0000256" key="1">
    <source>
        <dbReference type="SAM" id="Coils"/>
    </source>
</evidence>
<keyword evidence="1" id="KW-0175">Coiled coil</keyword>
<feature type="compositionally biased region" description="Basic and acidic residues" evidence="2">
    <location>
        <begin position="365"/>
        <end position="378"/>
    </location>
</feature>
<evidence type="ECO:0000256" key="2">
    <source>
        <dbReference type="SAM" id="MobiDB-lite"/>
    </source>
</evidence>
<feature type="compositionally biased region" description="Polar residues" evidence="2">
    <location>
        <begin position="580"/>
        <end position="600"/>
    </location>
</feature>
<dbReference type="SUPFAM" id="SSF101447">
    <property type="entry name" value="Formin homology 2 domain (FH2 domain)"/>
    <property type="match status" value="1"/>
</dbReference>
<proteinExistence type="predicted"/>
<dbReference type="InterPro" id="IPR015425">
    <property type="entry name" value="FH2_Formin"/>
</dbReference>
<feature type="compositionally biased region" description="Basic and acidic residues" evidence="2">
    <location>
        <begin position="254"/>
        <end position="267"/>
    </location>
</feature>
<dbReference type="Pfam" id="PF02181">
    <property type="entry name" value="FH2"/>
    <property type="match status" value="1"/>
</dbReference>
<dbReference type="InterPro" id="IPR042201">
    <property type="entry name" value="FH2_Formin_sf"/>
</dbReference>
<feature type="compositionally biased region" description="Gly residues" evidence="2">
    <location>
        <begin position="636"/>
        <end position="764"/>
    </location>
</feature>
<organism evidence="4 5">
    <name type="scientific">Callorhinchus milii</name>
    <name type="common">Ghost shark</name>
    <dbReference type="NCBI Taxonomy" id="7868"/>
    <lineage>
        <taxon>Eukaryota</taxon>
        <taxon>Metazoa</taxon>
        <taxon>Chordata</taxon>
        <taxon>Craniata</taxon>
        <taxon>Vertebrata</taxon>
        <taxon>Chondrichthyes</taxon>
        <taxon>Holocephali</taxon>
        <taxon>Chimaeriformes</taxon>
        <taxon>Callorhinchidae</taxon>
        <taxon>Callorhinchus</taxon>
    </lineage>
</organism>
<feature type="domain" description="FH2" evidence="3">
    <location>
        <begin position="1"/>
        <end position="140"/>
    </location>
</feature>
<reference evidence="5" key="3">
    <citation type="journal article" date="2014" name="Nature">
        <title>Elephant shark genome provides unique insights into gnathostome evolution.</title>
        <authorList>
            <consortium name="International Elephant Shark Genome Sequencing Consortium"/>
            <person name="Venkatesh B."/>
            <person name="Lee A.P."/>
            <person name="Ravi V."/>
            <person name="Maurya A.K."/>
            <person name="Lian M.M."/>
            <person name="Swann J.B."/>
            <person name="Ohta Y."/>
            <person name="Flajnik M.F."/>
            <person name="Sutoh Y."/>
            <person name="Kasahara M."/>
            <person name="Hoon S."/>
            <person name="Gangu V."/>
            <person name="Roy S.W."/>
            <person name="Irimia M."/>
            <person name="Korzh V."/>
            <person name="Kondrychyn I."/>
            <person name="Lim Z.W."/>
            <person name="Tay B.H."/>
            <person name="Tohari S."/>
            <person name="Kong K.W."/>
            <person name="Ho S."/>
            <person name="Lorente-Galdos B."/>
            <person name="Quilez J."/>
            <person name="Marques-Bonet T."/>
            <person name="Raney B.J."/>
            <person name="Ingham P.W."/>
            <person name="Tay A."/>
            <person name="Hillier L.W."/>
            <person name="Minx P."/>
            <person name="Boehm T."/>
            <person name="Wilson R.K."/>
            <person name="Brenner S."/>
            <person name="Warren W.C."/>
        </authorList>
    </citation>
    <scope>NUCLEOTIDE SEQUENCE [LARGE SCALE GENOMIC DNA]</scope>
</reference>
<evidence type="ECO:0000313" key="4">
    <source>
        <dbReference type="Ensembl" id="ENSCMIP00000017777.1"/>
    </source>
</evidence>
<dbReference type="Ensembl" id="ENSCMIT00000018117.1">
    <property type="protein sequence ID" value="ENSCMIP00000017777.1"/>
    <property type="gene ID" value="ENSCMIG00000008439.1"/>
</dbReference>
<feature type="region of interest" description="Disordered" evidence="2">
    <location>
        <begin position="424"/>
        <end position="769"/>
    </location>
</feature>
<dbReference type="STRING" id="7868.ENSCMIP00000017777"/>
<dbReference type="GeneTree" id="ENSGT00940000155128"/>
<reference evidence="4" key="5">
    <citation type="submission" date="2025-09" db="UniProtKB">
        <authorList>
            <consortium name="Ensembl"/>
        </authorList>
    </citation>
    <scope>IDENTIFICATION</scope>
</reference>
<feature type="compositionally biased region" description="Basic and acidic residues" evidence="2">
    <location>
        <begin position="472"/>
        <end position="485"/>
    </location>
</feature>
<evidence type="ECO:0000259" key="3">
    <source>
        <dbReference type="PROSITE" id="PS51444"/>
    </source>
</evidence>
<dbReference type="AlphaFoldDB" id="A0A4W3HRY5"/>
<name>A0A4W3HRY5_CALMI</name>
<reference evidence="5" key="2">
    <citation type="journal article" date="2007" name="PLoS Biol.">
        <title>Survey sequencing and comparative analysis of the elephant shark (Callorhinchus milii) genome.</title>
        <authorList>
            <person name="Venkatesh B."/>
            <person name="Kirkness E.F."/>
            <person name="Loh Y.H."/>
            <person name="Halpern A.L."/>
            <person name="Lee A.P."/>
            <person name="Johnson J."/>
            <person name="Dandona N."/>
            <person name="Viswanathan L.D."/>
            <person name="Tay A."/>
            <person name="Venter J.C."/>
            <person name="Strausberg R.L."/>
            <person name="Brenner S."/>
        </authorList>
    </citation>
    <scope>NUCLEOTIDE SEQUENCE [LARGE SCALE GENOMIC DNA]</scope>
</reference>
<accession>A0A4W3HRY5</accession>
<dbReference type="Gene3D" id="1.20.58.2220">
    <property type="entry name" value="Formin, FH2 domain"/>
    <property type="match status" value="1"/>
</dbReference>
<dbReference type="PROSITE" id="PS51444">
    <property type="entry name" value="FH2"/>
    <property type="match status" value="1"/>
</dbReference>
<feature type="coiled-coil region" evidence="1">
    <location>
        <begin position="115"/>
        <end position="149"/>
    </location>
</feature>